<dbReference type="Proteomes" id="UP001302367">
    <property type="component" value="Chromosome 2"/>
</dbReference>
<sequence>MPPKKTTMEKMEEREEWNEAADVRAKAAVNPVAVVHVPIAERIFARRRRAAPPPGVEEVDEASAPVSGNAILVGF</sequence>
<dbReference type="GeneID" id="90643826"/>
<dbReference type="EMBL" id="CP134185">
    <property type="protein sequence ID" value="WPA97662.1"/>
    <property type="molecule type" value="Genomic_DNA"/>
</dbReference>
<keyword evidence="2" id="KW-1185">Reference proteome</keyword>
<evidence type="ECO:0000313" key="1">
    <source>
        <dbReference type="EMBL" id="WPA97662.1"/>
    </source>
</evidence>
<organism evidence="1 2">
    <name type="scientific">Cercospora beticola</name>
    <name type="common">Sugarbeet leaf spot fungus</name>
    <dbReference type="NCBI Taxonomy" id="122368"/>
    <lineage>
        <taxon>Eukaryota</taxon>
        <taxon>Fungi</taxon>
        <taxon>Dikarya</taxon>
        <taxon>Ascomycota</taxon>
        <taxon>Pezizomycotina</taxon>
        <taxon>Dothideomycetes</taxon>
        <taxon>Dothideomycetidae</taxon>
        <taxon>Mycosphaerellales</taxon>
        <taxon>Mycosphaerellaceae</taxon>
        <taxon>Cercospora</taxon>
    </lineage>
</organism>
<name>A0ABZ0NDP8_CERBT</name>
<dbReference type="RefSeq" id="XP_065458291.1">
    <property type="nucleotide sequence ID" value="XM_065602219.1"/>
</dbReference>
<gene>
    <name evidence="1" type="ORF">RHO25_002273</name>
</gene>
<evidence type="ECO:0000313" key="2">
    <source>
        <dbReference type="Proteomes" id="UP001302367"/>
    </source>
</evidence>
<reference evidence="1 2" key="1">
    <citation type="submission" date="2023-09" db="EMBL/GenBank/DDBJ databases">
        <title>Complete-Gapless Cercospora beticola genome.</title>
        <authorList>
            <person name="Wyatt N.A."/>
            <person name="Spanner R.E."/>
            <person name="Bolton M.D."/>
        </authorList>
    </citation>
    <scope>NUCLEOTIDE SEQUENCE [LARGE SCALE GENOMIC DNA]</scope>
    <source>
        <strain evidence="1">Cb09-40</strain>
    </source>
</reference>
<proteinExistence type="predicted"/>
<protein>
    <submittedName>
        <fullName evidence="1">Uncharacterized protein</fullName>
    </submittedName>
</protein>
<accession>A0ABZ0NDP8</accession>